<sequence length="245" mass="27149">RVVGGVNAPAGAWPWTVSIQNPWGKGTGHFCGGSLIHSQWVLTAGHCPSAPHLPSRRLPWFRVVVGANQLTLTGPEVQVRYTTRALLHQSYFNVTDYDIALLELDRPVECNQYVQVACVPHPTDVVVSQLRDCYIAGWGHTTARTHGSDVLQEAKVRLIDGRLCNSYEYYRGKLHSYNLCAGYAQGGIDACQGDSGGPLVCRAAHDNFFWLVGVTSWGAGCGRAHRPGVYTSTQHFYYWMLEQMR</sequence>
<evidence type="ECO:0000256" key="3">
    <source>
        <dbReference type="ARBA" id="ARBA00017161"/>
    </source>
</evidence>
<reference evidence="10" key="1">
    <citation type="submission" date="2020-02" db="EMBL/GenBank/DDBJ databases">
        <title>Bird 10,000 Genomes (B10K) Project - Family phase.</title>
        <authorList>
            <person name="Zhang G."/>
        </authorList>
    </citation>
    <scope>NUCLEOTIDE SEQUENCE</scope>
    <source>
        <strain evidence="10">B10K-DU-002-37</strain>
        <tissue evidence="10">Muscle</tissue>
    </source>
</reference>
<proteinExistence type="predicted"/>
<evidence type="ECO:0000256" key="5">
    <source>
        <dbReference type="ARBA" id="ARBA00022801"/>
    </source>
</evidence>
<dbReference type="InterPro" id="IPR043504">
    <property type="entry name" value="Peptidase_S1_PA_chymotrypsin"/>
</dbReference>
<name>A0A852IIQ0_9PICI</name>
<feature type="non-terminal residue" evidence="10">
    <location>
        <position position="1"/>
    </location>
</feature>
<dbReference type="SMART" id="SM00020">
    <property type="entry name" value="Tryp_SPc"/>
    <property type="match status" value="1"/>
</dbReference>
<dbReference type="EC" id="3.4.21.10" evidence="2"/>
<comment type="catalytic activity">
    <reaction evidence="1">
        <text>Preferential cleavage: Arg-|-Xaa, Lys-|-Xaa.</text>
        <dbReference type="EC" id="3.4.21.10"/>
    </reaction>
</comment>
<keyword evidence="4 8" id="KW-0645">Protease</keyword>
<dbReference type="CDD" id="cd00190">
    <property type="entry name" value="Tryp_SPc"/>
    <property type="match status" value="1"/>
</dbReference>
<dbReference type="EMBL" id="WAAF01004612">
    <property type="protein sequence ID" value="NXX40694.1"/>
    <property type="molecule type" value="Genomic_DNA"/>
</dbReference>
<keyword evidence="6 8" id="KW-0720">Serine protease</keyword>
<evidence type="ECO:0000259" key="9">
    <source>
        <dbReference type="PROSITE" id="PS50240"/>
    </source>
</evidence>
<dbReference type="OrthoDB" id="6339452at2759"/>
<evidence type="ECO:0000256" key="7">
    <source>
        <dbReference type="ARBA" id="ARBA00023157"/>
    </source>
</evidence>
<evidence type="ECO:0000313" key="10">
    <source>
        <dbReference type="EMBL" id="NXX40694.1"/>
    </source>
</evidence>
<gene>
    <name evidence="10" type="primary">Acr_0</name>
    <name evidence="10" type="ORF">TRILEU_R05148</name>
</gene>
<keyword evidence="5 8" id="KW-0378">Hydrolase</keyword>
<evidence type="ECO:0000313" key="11">
    <source>
        <dbReference type="Proteomes" id="UP000627253"/>
    </source>
</evidence>
<dbReference type="GO" id="GO:0006508">
    <property type="term" value="P:proteolysis"/>
    <property type="evidence" value="ECO:0007669"/>
    <property type="project" value="UniProtKB-KW"/>
</dbReference>
<dbReference type="GO" id="GO:0007340">
    <property type="term" value="P:acrosome reaction"/>
    <property type="evidence" value="ECO:0007669"/>
    <property type="project" value="TreeGrafter"/>
</dbReference>
<comment type="caution">
    <text evidence="10">The sequence shown here is derived from an EMBL/GenBank/DDBJ whole genome shotgun (WGS) entry which is preliminary data.</text>
</comment>
<dbReference type="FunFam" id="2.40.10.10:FF:000003">
    <property type="entry name" value="Transmembrane serine protease 3"/>
    <property type="match status" value="1"/>
</dbReference>
<dbReference type="Proteomes" id="UP000627253">
    <property type="component" value="Unassembled WGS sequence"/>
</dbReference>
<evidence type="ECO:0000256" key="1">
    <source>
        <dbReference type="ARBA" id="ARBA00001656"/>
    </source>
</evidence>
<keyword evidence="7" id="KW-1015">Disulfide bond</keyword>
<keyword evidence="11" id="KW-1185">Reference proteome</keyword>
<dbReference type="InterPro" id="IPR018114">
    <property type="entry name" value="TRYPSIN_HIS"/>
</dbReference>
<dbReference type="PROSITE" id="PS00135">
    <property type="entry name" value="TRYPSIN_SER"/>
    <property type="match status" value="1"/>
</dbReference>
<dbReference type="InterPro" id="IPR033116">
    <property type="entry name" value="TRYPSIN_SER"/>
</dbReference>
<evidence type="ECO:0000256" key="8">
    <source>
        <dbReference type="RuleBase" id="RU363034"/>
    </source>
</evidence>
<evidence type="ECO:0000256" key="4">
    <source>
        <dbReference type="ARBA" id="ARBA00022670"/>
    </source>
</evidence>
<dbReference type="Gene3D" id="2.40.10.10">
    <property type="entry name" value="Trypsin-like serine proteases"/>
    <property type="match status" value="2"/>
</dbReference>
<dbReference type="PANTHER" id="PTHR24252:SF8">
    <property type="entry name" value="ACROSIN"/>
    <property type="match status" value="1"/>
</dbReference>
<dbReference type="AlphaFoldDB" id="A0A852IIQ0"/>
<dbReference type="InterPro" id="IPR009003">
    <property type="entry name" value="Peptidase_S1_PA"/>
</dbReference>
<dbReference type="GO" id="GO:0004252">
    <property type="term" value="F:serine-type endopeptidase activity"/>
    <property type="evidence" value="ECO:0007669"/>
    <property type="project" value="InterPro"/>
</dbReference>
<protein>
    <recommendedName>
        <fullName evidence="3">Acrosin</fullName>
        <ecNumber evidence="2">3.4.21.10</ecNumber>
    </recommendedName>
</protein>
<accession>A0A852IIQ0</accession>
<dbReference type="InterPro" id="IPR001254">
    <property type="entry name" value="Trypsin_dom"/>
</dbReference>
<dbReference type="PRINTS" id="PR00722">
    <property type="entry name" value="CHYMOTRYPSIN"/>
</dbReference>
<feature type="domain" description="Peptidase S1" evidence="9">
    <location>
        <begin position="2"/>
        <end position="245"/>
    </location>
</feature>
<dbReference type="Pfam" id="PF00089">
    <property type="entry name" value="Trypsin"/>
    <property type="match status" value="1"/>
</dbReference>
<dbReference type="PANTHER" id="PTHR24252">
    <property type="entry name" value="ACROSIN-RELATED"/>
    <property type="match status" value="1"/>
</dbReference>
<dbReference type="PROSITE" id="PS50240">
    <property type="entry name" value="TRYPSIN_DOM"/>
    <property type="match status" value="1"/>
</dbReference>
<evidence type="ECO:0000256" key="6">
    <source>
        <dbReference type="ARBA" id="ARBA00022825"/>
    </source>
</evidence>
<organism evidence="10 11">
    <name type="scientific">Tricholaema leucomelas</name>
    <name type="common">pied barbet</name>
    <dbReference type="NCBI Taxonomy" id="240729"/>
    <lineage>
        <taxon>Eukaryota</taxon>
        <taxon>Metazoa</taxon>
        <taxon>Chordata</taxon>
        <taxon>Craniata</taxon>
        <taxon>Vertebrata</taxon>
        <taxon>Euteleostomi</taxon>
        <taxon>Archelosauria</taxon>
        <taxon>Archosauria</taxon>
        <taxon>Dinosauria</taxon>
        <taxon>Saurischia</taxon>
        <taxon>Theropoda</taxon>
        <taxon>Coelurosauria</taxon>
        <taxon>Aves</taxon>
        <taxon>Neognathae</taxon>
        <taxon>Neoaves</taxon>
        <taxon>Telluraves</taxon>
        <taxon>Coraciimorphae</taxon>
        <taxon>Piciformes</taxon>
        <taxon>Lybiidae</taxon>
        <taxon>Tricholaema lacrymosa</taxon>
    </lineage>
</organism>
<feature type="non-terminal residue" evidence="10">
    <location>
        <position position="245"/>
    </location>
</feature>
<dbReference type="SUPFAM" id="SSF50494">
    <property type="entry name" value="Trypsin-like serine proteases"/>
    <property type="match status" value="1"/>
</dbReference>
<evidence type="ECO:0000256" key="2">
    <source>
        <dbReference type="ARBA" id="ARBA00012050"/>
    </source>
</evidence>
<dbReference type="PROSITE" id="PS00134">
    <property type="entry name" value="TRYPSIN_HIS"/>
    <property type="match status" value="1"/>
</dbReference>
<dbReference type="InterPro" id="IPR001314">
    <property type="entry name" value="Peptidase_S1A"/>
</dbReference>